<evidence type="ECO:0000256" key="1">
    <source>
        <dbReference type="SAM" id="SignalP"/>
    </source>
</evidence>
<accession>B3RUF8</accession>
<evidence type="ECO:0008006" key="4">
    <source>
        <dbReference type="Google" id="ProtNLM"/>
    </source>
</evidence>
<keyword evidence="3" id="KW-1185">Reference proteome</keyword>
<reference evidence="2 3" key="1">
    <citation type="journal article" date="2008" name="Nature">
        <title>The Trichoplax genome and the nature of placozoans.</title>
        <authorList>
            <person name="Srivastava M."/>
            <person name="Begovic E."/>
            <person name="Chapman J."/>
            <person name="Putnam N.H."/>
            <person name="Hellsten U."/>
            <person name="Kawashima T."/>
            <person name="Kuo A."/>
            <person name="Mitros T."/>
            <person name="Salamov A."/>
            <person name="Carpenter M.L."/>
            <person name="Signorovitch A.Y."/>
            <person name="Moreno M.A."/>
            <person name="Kamm K."/>
            <person name="Grimwood J."/>
            <person name="Schmutz J."/>
            <person name="Shapiro H."/>
            <person name="Grigoriev I.V."/>
            <person name="Buss L.W."/>
            <person name="Schierwater B."/>
            <person name="Dellaporta S.L."/>
            <person name="Rokhsar D.S."/>
        </authorList>
    </citation>
    <scope>NUCLEOTIDE SEQUENCE [LARGE SCALE GENOMIC DNA]</scope>
    <source>
        <strain evidence="2 3">Grell-BS-1999</strain>
    </source>
</reference>
<name>B3RUF8_TRIAD</name>
<dbReference type="CTD" id="6752571"/>
<evidence type="ECO:0000313" key="3">
    <source>
        <dbReference type="Proteomes" id="UP000009022"/>
    </source>
</evidence>
<keyword evidence="1" id="KW-0732">Signal</keyword>
<dbReference type="PhylomeDB" id="B3RUF8"/>
<feature type="signal peptide" evidence="1">
    <location>
        <begin position="1"/>
        <end position="20"/>
    </location>
</feature>
<feature type="chain" id="PRO_5002798312" description="Fibrinogen C-terminal domain-containing protein" evidence="1">
    <location>
        <begin position="21"/>
        <end position="234"/>
    </location>
</feature>
<sequence>MAKTSHLLLAVVALLPFVISKQYLNPTESGFFTLYDVNNNPFRSFCDFESESPFVWTLIESLTLENAQKAPFRKSFELNLPLGKCNTSMSLFRLTSAHRSSILGAYGSKHYRSTCNFDIDMGTGLANRRDYLRFSACKGLYILTTNSARCVEVDYINVRGQSCRKCSVPFYSSTSQHLHIDLIVASTYCRKFVVTDHIANEDVFGHYSNLNPTFSCATNKNSTTAWWIGGAFIE</sequence>
<dbReference type="HOGENOM" id="CLU_084880_0_0_1"/>
<protein>
    <recommendedName>
        <fullName evidence="4">Fibrinogen C-terminal domain-containing protein</fullName>
    </recommendedName>
</protein>
<dbReference type="KEGG" id="tad:TRIADDRAFT_55272"/>
<dbReference type="InParanoid" id="B3RUF8"/>
<evidence type="ECO:0000313" key="2">
    <source>
        <dbReference type="EMBL" id="EDV25325.1"/>
    </source>
</evidence>
<dbReference type="EMBL" id="DS985244">
    <property type="protein sequence ID" value="EDV25325.1"/>
    <property type="molecule type" value="Genomic_DNA"/>
</dbReference>
<dbReference type="RefSeq" id="XP_002111358.1">
    <property type="nucleotide sequence ID" value="XM_002111322.1"/>
</dbReference>
<dbReference type="GO" id="GO:0070492">
    <property type="term" value="F:oligosaccharide binding"/>
    <property type="evidence" value="ECO:0000318"/>
    <property type="project" value="GO_Central"/>
</dbReference>
<dbReference type="OrthoDB" id="5965426at2759"/>
<proteinExistence type="predicted"/>
<organism evidence="2 3">
    <name type="scientific">Trichoplax adhaerens</name>
    <name type="common">Trichoplax reptans</name>
    <dbReference type="NCBI Taxonomy" id="10228"/>
    <lineage>
        <taxon>Eukaryota</taxon>
        <taxon>Metazoa</taxon>
        <taxon>Placozoa</taxon>
        <taxon>Uniplacotomia</taxon>
        <taxon>Trichoplacea</taxon>
        <taxon>Trichoplacidae</taxon>
        <taxon>Trichoplax</taxon>
    </lineage>
</organism>
<dbReference type="AlphaFoldDB" id="B3RUF8"/>
<gene>
    <name evidence="2" type="ORF">TRIADDRAFT_55272</name>
</gene>
<dbReference type="GO" id="GO:0005615">
    <property type="term" value="C:extracellular space"/>
    <property type="evidence" value="ECO:0000318"/>
    <property type="project" value="GO_Central"/>
</dbReference>
<dbReference type="Proteomes" id="UP000009022">
    <property type="component" value="Unassembled WGS sequence"/>
</dbReference>
<dbReference type="eggNOG" id="ENOG502STZ8">
    <property type="taxonomic scope" value="Eukaryota"/>
</dbReference>
<dbReference type="GeneID" id="6752571"/>